<keyword evidence="15" id="KW-1185">Reference proteome</keyword>
<feature type="binding site" evidence="9">
    <location>
        <position position="255"/>
    </location>
    <ligand>
        <name>K(+)</name>
        <dbReference type="ChEBI" id="CHEBI:29103"/>
    </ligand>
</feature>
<evidence type="ECO:0000256" key="7">
    <source>
        <dbReference type="ARBA" id="ARBA00022958"/>
    </source>
</evidence>
<evidence type="ECO:0000313" key="14">
    <source>
        <dbReference type="EMBL" id="KAA5534564.1"/>
    </source>
</evidence>
<feature type="binding site" evidence="9">
    <location>
        <begin position="275"/>
        <end position="278"/>
    </location>
    <ligand>
        <name>GTP</name>
        <dbReference type="ChEBI" id="CHEBI:37565"/>
    </ligand>
</feature>
<keyword evidence="3 9" id="KW-0479">Metal-binding</keyword>
<dbReference type="AlphaFoldDB" id="A0A5M6CHC4"/>
<dbReference type="GO" id="GO:0002098">
    <property type="term" value="P:tRNA wobble uridine modification"/>
    <property type="evidence" value="ECO:0007669"/>
    <property type="project" value="TreeGrafter"/>
</dbReference>
<dbReference type="InterPro" id="IPR031168">
    <property type="entry name" value="G_TrmE"/>
</dbReference>
<feature type="binding site" evidence="9">
    <location>
        <position position="256"/>
    </location>
    <ligand>
        <name>Mg(2+)</name>
        <dbReference type="ChEBI" id="CHEBI:18420"/>
    </ligand>
</feature>
<protein>
    <recommendedName>
        <fullName evidence="9">tRNA modification GTPase MnmE</fullName>
        <ecNumber evidence="9">3.6.-.-</ecNumber>
    </recommendedName>
</protein>
<dbReference type="GO" id="GO:0005525">
    <property type="term" value="F:GTP binding"/>
    <property type="evidence" value="ECO:0007669"/>
    <property type="project" value="UniProtKB-UniRule"/>
</dbReference>
<keyword evidence="2 9" id="KW-0819">tRNA processing</keyword>
<evidence type="ECO:0000256" key="3">
    <source>
        <dbReference type="ARBA" id="ARBA00022723"/>
    </source>
</evidence>
<dbReference type="HAMAP" id="MF_00379">
    <property type="entry name" value="GTPase_MnmE"/>
    <property type="match status" value="1"/>
</dbReference>
<organism evidence="14 15">
    <name type="scientific">Taibaiella lutea</name>
    <dbReference type="NCBI Taxonomy" id="2608001"/>
    <lineage>
        <taxon>Bacteria</taxon>
        <taxon>Pseudomonadati</taxon>
        <taxon>Bacteroidota</taxon>
        <taxon>Chitinophagia</taxon>
        <taxon>Chitinophagales</taxon>
        <taxon>Chitinophagaceae</taxon>
        <taxon>Taibaiella</taxon>
    </lineage>
</organism>
<dbReference type="NCBIfam" id="TIGR00450">
    <property type="entry name" value="mnmE_trmE_thdF"/>
    <property type="match status" value="1"/>
</dbReference>
<feature type="binding site" evidence="9">
    <location>
        <position position="86"/>
    </location>
    <ligand>
        <name>(6S)-5-formyl-5,6,7,8-tetrahydrofolate</name>
        <dbReference type="ChEBI" id="CHEBI:57457"/>
    </ligand>
</feature>
<evidence type="ECO:0000259" key="11">
    <source>
        <dbReference type="Pfam" id="PF01926"/>
    </source>
</evidence>
<gene>
    <name evidence="9 14" type="primary">mnmE</name>
    <name evidence="9" type="synonym">trmE</name>
    <name evidence="14" type="ORF">F0919_08050</name>
</gene>
<comment type="caution">
    <text evidence="9">Lacks conserved residue(s) required for the propagation of feature annotation.</text>
</comment>
<dbReference type="NCBIfam" id="NF003661">
    <property type="entry name" value="PRK05291.1-3"/>
    <property type="match status" value="1"/>
</dbReference>
<comment type="function">
    <text evidence="9">Exhibits a very high intrinsic GTPase hydrolysis rate. Involved in the addition of a carboxymethylaminomethyl (cmnm) group at the wobble position (U34) of certain tRNAs, forming tRNA-cmnm(5)s(2)U34.</text>
</comment>
<proteinExistence type="inferred from homology"/>
<dbReference type="Gene3D" id="1.20.120.430">
    <property type="entry name" value="tRNA modification GTPase MnmE domain 2"/>
    <property type="match status" value="1"/>
</dbReference>
<dbReference type="GO" id="GO:0005829">
    <property type="term" value="C:cytosol"/>
    <property type="evidence" value="ECO:0007669"/>
    <property type="project" value="TreeGrafter"/>
</dbReference>
<dbReference type="Pfam" id="PF10396">
    <property type="entry name" value="TrmE_N"/>
    <property type="match status" value="1"/>
</dbReference>
<evidence type="ECO:0000256" key="10">
    <source>
        <dbReference type="RuleBase" id="RU003313"/>
    </source>
</evidence>
<evidence type="ECO:0000256" key="4">
    <source>
        <dbReference type="ARBA" id="ARBA00022741"/>
    </source>
</evidence>
<dbReference type="InterPro" id="IPR018948">
    <property type="entry name" value="GTP-bd_TrmE_N"/>
</dbReference>
<evidence type="ECO:0000259" key="12">
    <source>
        <dbReference type="Pfam" id="PF10396"/>
    </source>
</evidence>
<reference evidence="14 15" key="1">
    <citation type="submission" date="2019-09" db="EMBL/GenBank/DDBJ databases">
        <title>Genome sequence and assembly of Taibaiella sp.</title>
        <authorList>
            <person name="Chhetri G."/>
        </authorList>
    </citation>
    <scope>NUCLEOTIDE SEQUENCE [LARGE SCALE GENOMIC DNA]</scope>
    <source>
        <strain evidence="14 15">KVB11</strain>
    </source>
</reference>
<keyword evidence="5 9" id="KW-0378">Hydrolase</keyword>
<dbReference type="EC" id="3.6.-.-" evidence="9"/>
<evidence type="ECO:0000256" key="6">
    <source>
        <dbReference type="ARBA" id="ARBA00022842"/>
    </source>
</evidence>
<dbReference type="Pfam" id="PF01926">
    <property type="entry name" value="MMR_HSR1"/>
    <property type="match status" value="1"/>
</dbReference>
<comment type="caution">
    <text evidence="14">The sequence shown here is derived from an EMBL/GenBank/DDBJ whole genome shotgun (WGS) entry which is preliminary data.</text>
</comment>
<feature type="binding site" evidence="9">
    <location>
        <begin position="231"/>
        <end position="236"/>
    </location>
    <ligand>
        <name>GTP</name>
        <dbReference type="ChEBI" id="CHEBI:37565"/>
    </ligand>
</feature>
<keyword evidence="6 9" id="KW-0460">Magnesium</keyword>
<feature type="binding site" evidence="9">
    <location>
        <position position="465"/>
    </location>
    <ligand>
        <name>(6S)-5-formyl-5,6,7,8-tetrahydrofolate</name>
        <dbReference type="ChEBI" id="CHEBI:57457"/>
    </ligand>
</feature>
<evidence type="ECO:0000256" key="1">
    <source>
        <dbReference type="ARBA" id="ARBA00011043"/>
    </source>
</evidence>
<feature type="domain" description="GTP-binding protein TrmE N-terminal" evidence="12">
    <location>
        <begin position="7"/>
        <end position="125"/>
    </location>
</feature>
<dbReference type="RefSeq" id="WP_150032244.1">
    <property type="nucleotide sequence ID" value="NZ_VWSH01000002.1"/>
</dbReference>
<evidence type="ECO:0000313" key="15">
    <source>
        <dbReference type="Proteomes" id="UP000323632"/>
    </source>
</evidence>
<evidence type="ECO:0000256" key="2">
    <source>
        <dbReference type="ARBA" id="ARBA00022694"/>
    </source>
</evidence>
<feature type="domain" description="MnmE helical" evidence="13">
    <location>
        <begin position="128"/>
        <end position="462"/>
    </location>
</feature>
<dbReference type="SUPFAM" id="SSF116878">
    <property type="entry name" value="TrmE connector domain"/>
    <property type="match status" value="1"/>
</dbReference>
<keyword evidence="8 9" id="KW-0342">GTP-binding</keyword>
<keyword evidence="9" id="KW-0963">Cytoplasm</keyword>
<feature type="binding site" evidence="9">
    <location>
        <position position="250"/>
    </location>
    <ligand>
        <name>K(+)</name>
        <dbReference type="ChEBI" id="CHEBI:29103"/>
    </ligand>
</feature>
<dbReference type="Gene3D" id="3.40.50.300">
    <property type="entry name" value="P-loop containing nucleotide triphosphate hydrolases"/>
    <property type="match status" value="1"/>
</dbReference>
<dbReference type="PANTHER" id="PTHR42714">
    <property type="entry name" value="TRNA MODIFICATION GTPASE GTPBP3"/>
    <property type="match status" value="1"/>
</dbReference>
<dbReference type="EMBL" id="VWSH01000002">
    <property type="protein sequence ID" value="KAA5534564.1"/>
    <property type="molecule type" value="Genomic_DNA"/>
</dbReference>
<feature type="domain" description="G" evidence="11">
    <location>
        <begin position="224"/>
        <end position="337"/>
    </location>
</feature>
<feature type="binding site" evidence="9">
    <location>
        <position position="24"/>
    </location>
    <ligand>
        <name>(6S)-5-formyl-5,6,7,8-tetrahydrofolate</name>
        <dbReference type="ChEBI" id="CHEBI:57457"/>
    </ligand>
</feature>
<dbReference type="InterPro" id="IPR027417">
    <property type="entry name" value="P-loop_NTPase"/>
</dbReference>
<dbReference type="Proteomes" id="UP000323632">
    <property type="component" value="Unassembled WGS sequence"/>
</dbReference>
<dbReference type="GO" id="GO:0042802">
    <property type="term" value="F:identical protein binding"/>
    <property type="evidence" value="ECO:0007669"/>
    <property type="project" value="UniProtKB-ARBA"/>
</dbReference>
<dbReference type="CDD" id="cd04164">
    <property type="entry name" value="trmE"/>
    <property type="match status" value="1"/>
</dbReference>
<dbReference type="GO" id="GO:0030488">
    <property type="term" value="P:tRNA methylation"/>
    <property type="evidence" value="ECO:0007669"/>
    <property type="project" value="TreeGrafter"/>
</dbReference>
<dbReference type="InterPro" id="IPR027266">
    <property type="entry name" value="TrmE/GcvT-like"/>
</dbReference>
<dbReference type="InterPro" id="IPR027368">
    <property type="entry name" value="MnmE_dom2"/>
</dbReference>
<dbReference type="NCBIfam" id="TIGR00231">
    <property type="entry name" value="small_GTP"/>
    <property type="match status" value="1"/>
</dbReference>
<dbReference type="InterPro" id="IPR025867">
    <property type="entry name" value="MnmE_helical"/>
</dbReference>
<keyword evidence="7 9" id="KW-0630">Potassium</keyword>
<feature type="binding site" evidence="9">
    <location>
        <begin position="250"/>
        <end position="256"/>
    </location>
    <ligand>
        <name>GTP</name>
        <dbReference type="ChEBI" id="CHEBI:37565"/>
    </ligand>
</feature>
<dbReference type="InterPro" id="IPR005225">
    <property type="entry name" value="Small_GTP-bd"/>
</dbReference>
<dbReference type="InterPro" id="IPR004520">
    <property type="entry name" value="GTPase_MnmE"/>
</dbReference>
<dbReference type="PANTHER" id="PTHR42714:SF2">
    <property type="entry name" value="TRNA MODIFICATION GTPASE GTPBP3, MITOCHONDRIAL"/>
    <property type="match status" value="1"/>
</dbReference>
<dbReference type="FunFam" id="3.30.1360.120:FF:000003">
    <property type="entry name" value="tRNA modification GTPase MnmE"/>
    <property type="match status" value="1"/>
</dbReference>
<dbReference type="Pfam" id="PF12631">
    <property type="entry name" value="MnmE_helical"/>
    <property type="match status" value="1"/>
</dbReference>
<keyword evidence="4 9" id="KW-0547">Nucleotide-binding</keyword>
<feature type="binding site" evidence="9">
    <location>
        <position position="125"/>
    </location>
    <ligand>
        <name>(6S)-5-formyl-5,6,7,8-tetrahydrofolate</name>
        <dbReference type="ChEBI" id="CHEBI:57457"/>
    </ligand>
</feature>
<evidence type="ECO:0000259" key="13">
    <source>
        <dbReference type="Pfam" id="PF12631"/>
    </source>
</evidence>
<dbReference type="Gene3D" id="3.30.1360.120">
    <property type="entry name" value="Probable tRNA modification gtpase trme, domain 1"/>
    <property type="match status" value="1"/>
</dbReference>
<dbReference type="GO" id="GO:0003924">
    <property type="term" value="F:GTPase activity"/>
    <property type="evidence" value="ECO:0007669"/>
    <property type="project" value="UniProtKB-UniRule"/>
</dbReference>
<accession>A0A5M6CHC4</accession>
<comment type="subcellular location">
    <subcellularLocation>
        <location evidence="9">Cytoplasm</location>
    </subcellularLocation>
</comment>
<name>A0A5M6CHC4_9BACT</name>
<feature type="binding site" evidence="9">
    <location>
        <position position="252"/>
    </location>
    <ligand>
        <name>K(+)</name>
        <dbReference type="ChEBI" id="CHEBI:29103"/>
    </ligand>
</feature>
<comment type="subunit">
    <text evidence="9">Homodimer. Heterotetramer of two MnmE and two MnmG subunits.</text>
</comment>
<comment type="cofactor">
    <cofactor evidence="9">
        <name>K(+)</name>
        <dbReference type="ChEBI" id="CHEBI:29103"/>
    </cofactor>
    <text evidence="9">Binds 1 potassium ion per subunit.</text>
</comment>
<sequence length="465" mass="51083">MIPNEQTIAAIATAAGVGAIGVIRLSGPEAIAITDAIFKGKNLAAQPSHTIHFGKIVSPKDDSIIDEVVVSIFKGNRSYTGEETVEISGHGSPYVLQQILNACIESGARPAMAGEFTQRAFLNGKMDLSQAEAVADLIAADSKAAHELALNQMRGGFSSELSRLREDLITFAALIELELDFAEEDVEFADRTQFFNTLERLETVIQQLIDSFQYGNVIKEGVPVAIAGKPNAGKSSLLNALFNEEKAIVSEIAGTTRDSIEDVLFINGYKFRFIDTAGLRETTDTIEAIGVERAKAKVAQAKILLYLYDENDTTVEEVLKDLKSFYREELIIILIENKVDLHDYTKPRKNIQADDAIMPYLMGAMRMSTKDAEYINLLKMMLTAQVENLPHENQAIVNNTRHLASLKSTLKHIKEIQQGMAMNLSGDLLAQDIRLALYHLGSITGQVDVDRDILGTIFGKFCIGK</sequence>
<evidence type="ECO:0000256" key="5">
    <source>
        <dbReference type="ARBA" id="ARBA00022801"/>
    </source>
</evidence>
<dbReference type="GO" id="GO:0046872">
    <property type="term" value="F:metal ion binding"/>
    <property type="evidence" value="ECO:0007669"/>
    <property type="project" value="UniProtKB-KW"/>
</dbReference>
<dbReference type="SUPFAM" id="SSF52540">
    <property type="entry name" value="P-loop containing nucleoside triphosphate hydrolases"/>
    <property type="match status" value="1"/>
</dbReference>
<comment type="similarity">
    <text evidence="1 9 10">Belongs to the TRAFAC class TrmE-Era-EngA-EngB-Septin-like GTPase superfamily. TrmE GTPase family.</text>
</comment>
<dbReference type="InterPro" id="IPR006073">
    <property type="entry name" value="GTP-bd"/>
</dbReference>
<evidence type="ECO:0000256" key="9">
    <source>
        <dbReference type="HAMAP-Rule" id="MF_00379"/>
    </source>
</evidence>
<evidence type="ECO:0000256" key="8">
    <source>
        <dbReference type="ARBA" id="ARBA00023134"/>
    </source>
</evidence>
<feature type="binding site" evidence="9">
    <location>
        <position position="235"/>
    </location>
    <ligand>
        <name>Mg(2+)</name>
        <dbReference type="ChEBI" id="CHEBI:18420"/>
    </ligand>
</feature>
<feature type="binding site" evidence="9">
    <location>
        <position position="231"/>
    </location>
    <ligand>
        <name>K(+)</name>
        <dbReference type="ChEBI" id="CHEBI:29103"/>
    </ligand>
</feature>
<dbReference type="CDD" id="cd14858">
    <property type="entry name" value="TrmE_N"/>
    <property type="match status" value="1"/>
</dbReference>